<dbReference type="InterPro" id="IPR016024">
    <property type="entry name" value="ARM-type_fold"/>
</dbReference>
<accession>A0A7W7BQ31</accession>
<name>A0A7W7BQ31_9MICO</name>
<protein>
    <submittedName>
        <fullName evidence="1">HEAT repeat protein</fullName>
    </submittedName>
</protein>
<dbReference type="Pfam" id="PF13646">
    <property type="entry name" value="HEAT_2"/>
    <property type="match status" value="1"/>
</dbReference>
<dbReference type="Proteomes" id="UP000573729">
    <property type="component" value="Unassembled WGS sequence"/>
</dbReference>
<organism evidence="1 2">
    <name type="scientific">Microbacterium marinum</name>
    <dbReference type="NCBI Taxonomy" id="421115"/>
    <lineage>
        <taxon>Bacteria</taxon>
        <taxon>Bacillati</taxon>
        <taxon>Actinomycetota</taxon>
        <taxon>Actinomycetes</taxon>
        <taxon>Micrococcales</taxon>
        <taxon>Microbacteriaceae</taxon>
        <taxon>Microbacterium</taxon>
    </lineage>
</organism>
<dbReference type="SUPFAM" id="SSF48371">
    <property type="entry name" value="ARM repeat"/>
    <property type="match status" value="1"/>
</dbReference>
<evidence type="ECO:0000313" key="2">
    <source>
        <dbReference type="Proteomes" id="UP000573729"/>
    </source>
</evidence>
<gene>
    <name evidence="1" type="ORF">BKA24_000545</name>
</gene>
<dbReference type="AlphaFoldDB" id="A0A7W7BQ31"/>
<reference evidence="1 2" key="1">
    <citation type="submission" date="2020-08" db="EMBL/GenBank/DDBJ databases">
        <title>Sequencing the genomes of 1000 actinobacteria strains.</title>
        <authorList>
            <person name="Klenk H.-P."/>
        </authorList>
    </citation>
    <scope>NUCLEOTIDE SEQUENCE [LARGE SCALE GENOMIC DNA]</scope>
    <source>
        <strain evidence="1 2">DSM 24947</strain>
    </source>
</reference>
<keyword evidence="2" id="KW-1185">Reference proteome</keyword>
<dbReference type="RefSeq" id="WP_184214827.1">
    <property type="nucleotide sequence ID" value="NZ_JACHMD010000001.1"/>
</dbReference>
<comment type="caution">
    <text evidence="1">The sequence shown here is derived from an EMBL/GenBank/DDBJ whole genome shotgun (WGS) entry which is preliminary data.</text>
</comment>
<evidence type="ECO:0000313" key="1">
    <source>
        <dbReference type="EMBL" id="MBB4665836.1"/>
    </source>
</evidence>
<dbReference type="Gene3D" id="1.25.10.10">
    <property type="entry name" value="Leucine-rich Repeat Variant"/>
    <property type="match status" value="1"/>
</dbReference>
<dbReference type="InterPro" id="IPR011989">
    <property type="entry name" value="ARM-like"/>
</dbReference>
<dbReference type="EMBL" id="JACHMD010000001">
    <property type="protein sequence ID" value="MBB4665836.1"/>
    <property type="molecule type" value="Genomic_DNA"/>
</dbReference>
<sequence length="208" mass="22771">MTETDAAGRLRAALDAPDSSARVQAAMTAGTHPHPTYVPVLVAQCRFEPDFLVREMLTWALTRHDHELVTDLLLPELRSRGAQVRSQALHTLSKIGGPRVWAAITTELLTDPEDSVARVAWRTAVRTAPETEKAELARVLATQFARGERETRRSLSEALVALGEYADPVVERALAEGGPYVQAHAAITARMLRDPEATFDAVETESQP</sequence>
<proteinExistence type="predicted"/>